<dbReference type="GO" id="GO:0046872">
    <property type="term" value="F:metal ion binding"/>
    <property type="evidence" value="ECO:0007669"/>
    <property type="project" value="UniProtKB-KW"/>
</dbReference>
<evidence type="ECO:0000256" key="10">
    <source>
        <dbReference type="HAMAP-Rule" id="MF_00454"/>
    </source>
</evidence>
<dbReference type="PANTHER" id="PTHR28259:SF1">
    <property type="entry name" value="FLUORIDE EXPORT PROTEIN 1-RELATED"/>
    <property type="match status" value="1"/>
</dbReference>
<keyword evidence="4 10" id="KW-1133">Transmembrane helix</keyword>
<name>A0A9X7J2G4_9FIRM</name>
<comment type="activity regulation">
    <text evidence="10">Na(+) is not transported, but it plays an essential structural role and its presence is essential for fluoride channel function.</text>
</comment>
<protein>
    <recommendedName>
        <fullName evidence="10">Fluoride-specific ion channel FluC</fullName>
    </recommendedName>
</protein>
<organism evidence="11 12">
    <name type="scientific">Neomoorella stamsii</name>
    <dbReference type="NCBI Taxonomy" id="1266720"/>
    <lineage>
        <taxon>Bacteria</taxon>
        <taxon>Bacillati</taxon>
        <taxon>Bacillota</taxon>
        <taxon>Clostridia</taxon>
        <taxon>Neomoorellales</taxon>
        <taxon>Neomoorellaceae</taxon>
        <taxon>Neomoorella</taxon>
    </lineage>
</organism>
<dbReference type="GO" id="GO:0062054">
    <property type="term" value="F:fluoride channel activity"/>
    <property type="evidence" value="ECO:0007669"/>
    <property type="project" value="UniProtKB-UniRule"/>
</dbReference>
<sequence length="152" mass="16534">MWVLQLHVGVIKLLYIYIGIFGFLGAIARFELGRFIAILWPSTFPLGTLIINILGCFAMGFILTYSLERLTLSPELRLGITTGFVGAFTTFSTFSVETITLLTSGHIAYAAIYVLVSTLGGLTAVRAGIILTRIPILSAFKVQQTGAETGRR</sequence>
<feature type="transmembrane region" description="Helical" evidence="10">
    <location>
        <begin position="76"/>
        <end position="95"/>
    </location>
</feature>
<comment type="catalytic activity">
    <reaction evidence="8">
        <text>fluoride(in) = fluoride(out)</text>
        <dbReference type="Rhea" id="RHEA:76159"/>
        <dbReference type="ChEBI" id="CHEBI:17051"/>
    </reaction>
    <physiologicalReaction direction="left-to-right" evidence="8">
        <dbReference type="Rhea" id="RHEA:76160"/>
    </physiologicalReaction>
</comment>
<evidence type="ECO:0000256" key="9">
    <source>
        <dbReference type="ARBA" id="ARBA00049940"/>
    </source>
</evidence>
<evidence type="ECO:0000256" key="5">
    <source>
        <dbReference type="ARBA" id="ARBA00023136"/>
    </source>
</evidence>
<accession>A0A9X7J2G4</accession>
<dbReference type="PANTHER" id="PTHR28259">
    <property type="entry name" value="FLUORIDE EXPORT PROTEIN 1-RELATED"/>
    <property type="match status" value="1"/>
</dbReference>
<feature type="binding site" evidence="10">
    <location>
        <position position="89"/>
    </location>
    <ligand>
        <name>Na(+)</name>
        <dbReference type="ChEBI" id="CHEBI:29101"/>
        <note>structural</note>
    </ligand>
</feature>
<dbReference type="GO" id="GO:0005886">
    <property type="term" value="C:plasma membrane"/>
    <property type="evidence" value="ECO:0007669"/>
    <property type="project" value="UniProtKB-SubCell"/>
</dbReference>
<keyword evidence="10" id="KW-0406">Ion transport</keyword>
<keyword evidence="10" id="KW-0479">Metal-binding</keyword>
<gene>
    <name evidence="11" type="primary">crcB_1</name>
    <name evidence="10" type="synonym">crcB</name>
    <name evidence="10" type="synonym">fluC</name>
    <name evidence="11" type="ORF">MOST_16640</name>
</gene>
<comment type="subcellular location">
    <subcellularLocation>
        <location evidence="1 10">Cell membrane</location>
        <topology evidence="1 10">Multi-pass membrane protein</topology>
    </subcellularLocation>
</comment>
<keyword evidence="10" id="KW-0813">Transport</keyword>
<dbReference type="Pfam" id="PF02537">
    <property type="entry name" value="CRCB"/>
    <property type="match status" value="1"/>
</dbReference>
<reference evidence="11 12" key="1">
    <citation type="submission" date="2018-03" db="EMBL/GenBank/DDBJ databases">
        <title>Genome sequence of Moorella stamsii DSM 26217.</title>
        <authorList>
            <person name="Poehlein A."/>
            <person name="Daniel R."/>
        </authorList>
    </citation>
    <scope>NUCLEOTIDE SEQUENCE [LARGE SCALE GENOMIC DNA]</scope>
    <source>
        <strain evidence="12">DSM 26217</strain>
    </source>
</reference>
<keyword evidence="6 10" id="KW-0407">Ion channel</keyword>
<keyword evidence="2 10" id="KW-1003">Cell membrane</keyword>
<feature type="transmembrane region" description="Helical" evidence="10">
    <location>
        <begin position="107"/>
        <end position="131"/>
    </location>
</feature>
<dbReference type="NCBIfam" id="TIGR00494">
    <property type="entry name" value="crcB"/>
    <property type="match status" value="1"/>
</dbReference>
<evidence type="ECO:0000256" key="1">
    <source>
        <dbReference type="ARBA" id="ARBA00004651"/>
    </source>
</evidence>
<dbReference type="HAMAP" id="MF_00454">
    <property type="entry name" value="FluC"/>
    <property type="match status" value="1"/>
</dbReference>
<evidence type="ECO:0000256" key="2">
    <source>
        <dbReference type="ARBA" id="ARBA00022475"/>
    </source>
</evidence>
<evidence type="ECO:0000256" key="3">
    <source>
        <dbReference type="ARBA" id="ARBA00022692"/>
    </source>
</evidence>
<comment type="similarity">
    <text evidence="7 10">Belongs to the fluoride channel Fluc/FEX (TC 1.A.43) family.</text>
</comment>
<dbReference type="GO" id="GO:0140114">
    <property type="term" value="P:cellular detoxification of fluoride"/>
    <property type="evidence" value="ECO:0007669"/>
    <property type="project" value="UniProtKB-UniRule"/>
</dbReference>
<proteinExistence type="inferred from homology"/>
<keyword evidence="10" id="KW-0915">Sodium</keyword>
<feature type="binding site" evidence="10">
    <location>
        <position position="86"/>
    </location>
    <ligand>
        <name>Na(+)</name>
        <dbReference type="ChEBI" id="CHEBI:29101"/>
        <note>structural</note>
    </ligand>
</feature>
<evidence type="ECO:0000256" key="6">
    <source>
        <dbReference type="ARBA" id="ARBA00023303"/>
    </source>
</evidence>
<comment type="caution">
    <text evidence="11">The sequence shown here is derived from an EMBL/GenBank/DDBJ whole genome shotgun (WGS) entry which is preliminary data.</text>
</comment>
<evidence type="ECO:0000313" key="12">
    <source>
        <dbReference type="Proteomes" id="UP000239430"/>
    </source>
</evidence>
<feature type="transmembrane region" description="Helical" evidence="10">
    <location>
        <begin position="44"/>
        <end position="64"/>
    </location>
</feature>
<dbReference type="Proteomes" id="UP000239430">
    <property type="component" value="Unassembled WGS sequence"/>
</dbReference>
<evidence type="ECO:0000256" key="4">
    <source>
        <dbReference type="ARBA" id="ARBA00022989"/>
    </source>
</evidence>
<evidence type="ECO:0000256" key="8">
    <source>
        <dbReference type="ARBA" id="ARBA00035585"/>
    </source>
</evidence>
<evidence type="ECO:0000313" key="11">
    <source>
        <dbReference type="EMBL" id="PRR72770.1"/>
    </source>
</evidence>
<evidence type="ECO:0000256" key="7">
    <source>
        <dbReference type="ARBA" id="ARBA00035120"/>
    </source>
</evidence>
<feature type="transmembrane region" description="Helical" evidence="10">
    <location>
        <begin position="12"/>
        <end position="32"/>
    </location>
</feature>
<dbReference type="EMBL" id="PVXL01000044">
    <property type="protein sequence ID" value="PRR72770.1"/>
    <property type="molecule type" value="Genomic_DNA"/>
</dbReference>
<keyword evidence="12" id="KW-1185">Reference proteome</keyword>
<dbReference type="AlphaFoldDB" id="A0A9X7J2G4"/>
<keyword evidence="5 10" id="KW-0472">Membrane</keyword>
<comment type="function">
    <text evidence="9 10">Fluoride-specific ion channel. Important for reducing fluoride concentration in the cell, thus reducing its toxicity.</text>
</comment>
<keyword evidence="3 10" id="KW-0812">Transmembrane</keyword>
<dbReference type="InterPro" id="IPR003691">
    <property type="entry name" value="FluC"/>
</dbReference>